<keyword evidence="3" id="KW-1185">Reference proteome</keyword>
<name>A0A6A6EFW4_9PEZI</name>
<reference evidence="2" key="1">
    <citation type="journal article" date="2020" name="Stud. Mycol.">
        <title>101 Dothideomycetes genomes: a test case for predicting lifestyles and emergence of pathogens.</title>
        <authorList>
            <person name="Haridas S."/>
            <person name="Albert R."/>
            <person name="Binder M."/>
            <person name="Bloem J."/>
            <person name="Labutti K."/>
            <person name="Salamov A."/>
            <person name="Andreopoulos B."/>
            <person name="Baker S."/>
            <person name="Barry K."/>
            <person name="Bills G."/>
            <person name="Bluhm B."/>
            <person name="Cannon C."/>
            <person name="Castanera R."/>
            <person name="Culley D."/>
            <person name="Daum C."/>
            <person name="Ezra D."/>
            <person name="Gonzalez J."/>
            <person name="Henrissat B."/>
            <person name="Kuo A."/>
            <person name="Liang C."/>
            <person name="Lipzen A."/>
            <person name="Lutzoni F."/>
            <person name="Magnuson J."/>
            <person name="Mondo S."/>
            <person name="Nolan M."/>
            <person name="Ohm R."/>
            <person name="Pangilinan J."/>
            <person name="Park H.-J."/>
            <person name="Ramirez L."/>
            <person name="Alfaro M."/>
            <person name="Sun H."/>
            <person name="Tritt A."/>
            <person name="Yoshinaga Y."/>
            <person name="Zwiers L.-H."/>
            <person name="Turgeon B."/>
            <person name="Goodwin S."/>
            <person name="Spatafora J."/>
            <person name="Crous P."/>
            <person name="Grigoriev I."/>
        </authorList>
    </citation>
    <scope>NUCLEOTIDE SEQUENCE</scope>
    <source>
        <strain evidence="2">CBS 207.26</strain>
    </source>
</reference>
<dbReference type="InterPro" id="IPR036291">
    <property type="entry name" value="NAD(P)-bd_dom_sf"/>
</dbReference>
<evidence type="ECO:0000313" key="2">
    <source>
        <dbReference type="EMBL" id="KAF2190411.1"/>
    </source>
</evidence>
<dbReference type="AlphaFoldDB" id="A0A6A6EFW4"/>
<dbReference type="Proteomes" id="UP000800200">
    <property type="component" value="Unassembled WGS sequence"/>
</dbReference>
<dbReference type="PANTHER" id="PTHR32487:SF4">
    <property type="entry name" value="SIRQ PROTEIN"/>
    <property type="match status" value="1"/>
</dbReference>
<dbReference type="InterPro" id="IPR055222">
    <property type="entry name" value="PRISE-like_Rossmann-fold"/>
</dbReference>
<accession>A0A6A6EFW4</accession>
<dbReference type="Pfam" id="PF22917">
    <property type="entry name" value="PRISE"/>
    <property type="match status" value="1"/>
</dbReference>
<dbReference type="EMBL" id="ML994618">
    <property type="protein sequence ID" value="KAF2190411.1"/>
    <property type="molecule type" value="Genomic_DNA"/>
</dbReference>
<evidence type="ECO:0000259" key="1">
    <source>
        <dbReference type="Pfam" id="PF22917"/>
    </source>
</evidence>
<proteinExistence type="predicted"/>
<evidence type="ECO:0000313" key="3">
    <source>
        <dbReference type="Proteomes" id="UP000800200"/>
    </source>
</evidence>
<dbReference type="SUPFAM" id="SSF51735">
    <property type="entry name" value="NAD(P)-binding Rossmann-fold domains"/>
    <property type="match status" value="1"/>
</dbReference>
<organism evidence="2 3">
    <name type="scientific">Zopfia rhizophila CBS 207.26</name>
    <dbReference type="NCBI Taxonomy" id="1314779"/>
    <lineage>
        <taxon>Eukaryota</taxon>
        <taxon>Fungi</taxon>
        <taxon>Dikarya</taxon>
        <taxon>Ascomycota</taxon>
        <taxon>Pezizomycotina</taxon>
        <taxon>Dothideomycetes</taxon>
        <taxon>Dothideomycetes incertae sedis</taxon>
        <taxon>Zopfiaceae</taxon>
        <taxon>Zopfia</taxon>
    </lineage>
</organism>
<dbReference type="OrthoDB" id="1731983at2759"/>
<sequence>MAQSNHALVIGSSGLIGWAVVNQLLQPYPSPSAFTKVTALVNRPLKLEDAFWPEPAEGRPKLNLVSGVNLLSSDDEFSKLLEEKVADVGNITHVFYFAFKQNDDSEKEVQINIGMMRRVVRAIKSFSPTFKSIVYPGGTRGYGIYRPGGIFTPPLTESMADNLPEDYLKTVAYPHFRSLLSKESENKKWTWTELCPDTVVGFAPNGSGWSLAAHWATYLFTYRLVHGEGAEVPYPGTVAGYECLCTETNSSTLARVAIHASLHPEIFSGKIFNVADSATPGSMRDRWPQITKWFGLKGVPPLATSSPADPKPGDFIREHKGKLEEAGVKGVDIWHSAQLDSYGYWLVFDRQLSLKRLREAGFEEERKPEEGWWEAFEMFKKAGMIL</sequence>
<dbReference type="PANTHER" id="PTHR32487">
    <property type="entry name" value="3-OXO-DELTA(4,5)-STEROID 5-BETA-REDUCTASE"/>
    <property type="match status" value="1"/>
</dbReference>
<feature type="domain" description="PRISE-like Rossmann-fold" evidence="1">
    <location>
        <begin position="7"/>
        <end position="384"/>
    </location>
</feature>
<dbReference type="Gene3D" id="3.40.50.720">
    <property type="entry name" value="NAD(P)-binding Rossmann-like Domain"/>
    <property type="match status" value="1"/>
</dbReference>
<protein>
    <recommendedName>
        <fullName evidence="1">PRISE-like Rossmann-fold domain-containing protein</fullName>
    </recommendedName>
</protein>
<gene>
    <name evidence="2" type="ORF">K469DRAFT_721261</name>
</gene>